<name>A0A553H0C7_9PSED</name>
<evidence type="ECO:0000313" key="17">
    <source>
        <dbReference type="Proteomes" id="UP000315235"/>
    </source>
</evidence>
<dbReference type="GO" id="GO:0006457">
    <property type="term" value="P:protein folding"/>
    <property type="evidence" value="ECO:0007669"/>
    <property type="project" value="InterPro"/>
</dbReference>
<feature type="topological domain" description="Cytoplasmic" evidence="14">
    <location>
        <begin position="62"/>
        <end position="67"/>
    </location>
</feature>
<feature type="transmembrane region" description="Helical" evidence="15">
    <location>
        <begin position="143"/>
        <end position="160"/>
    </location>
</feature>
<dbReference type="GO" id="GO:0009055">
    <property type="term" value="F:electron transfer activity"/>
    <property type="evidence" value="ECO:0007669"/>
    <property type="project" value="UniProtKB-UniRule"/>
</dbReference>
<evidence type="ECO:0000256" key="8">
    <source>
        <dbReference type="ARBA" id="ARBA00022989"/>
    </source>
</evidence>
<evidence type="ECO:0000256" key="7">
    <source>
        <dbReference type="ARBA" id="ARBA00022982"/>
    </source>
</evidence>
<protein>
    <recommendedName>
        <fullName evidence="14">Disulfide bond formation protein B</fullName>
    </recommendedName>
    <alternativeName>
        <fullName evidence="14">Disulfide oxidoreductase</fullName>
    </alternativeName>
</protein>
<comment type="similarity">
    <text evidence="2 14">Belongs to the DsbB family.</text>
</comment>
<dbReference type="PANTHER" id="PTHR36570">
    <property type="entry name" value="DISULFIDE BOND FORMATION PROTEIN B"/>
    <property type="match status" value="1"/>
</dbReference>
<keyword evidence="9 14" id="KW-0560">Oxidoreductase</keyword>
<keyword evidence="7 14" id="KW-0249">Electron transport</keyword>
<keyword evidence="10 14" id="KW-0472">Membrane</keyword>
<evidence type="ECO:0000256" key="6">
    <source>
        <dbReference type="ARBA" id="ARBA00022692"/>
    </source>
</evidence>
<keyword evidence="11 14" id="KW-1015">Disulfide bond</keyword>
<evidence type="ECO:0000256" key="5">
    <source>
        <dbReference type="ARBA" id="ARBA00022519"/>
    </source>
</evidence>
<dbReference type="PANTHER" id="PTHR36570:SF3">
    <property type="entry name" value="DISULFIDE BOND FORMATION PROTEIN B"/>
    <property type="match status" value="1"/>
</dbReference>
<keyword evidence="3 14" id="KW-0813">Transport</keyword>
<dbReference type="SUPFAM" id="SSF158442">
    <property type="entry name" value="DsbB-like"/>
    <property type="match status" value="1"/>
</dbReference>
<dbReference type="GO" id="GO:0015035">
    <property type="term" value="F:protein-disulfide reductase activity"/>
    <property type="evidence" value="ECO:0007669"/>
    <property type="project" value="UniProtKB-UniRule"/>
</dbReference>
<comment type="function">
    <text evidence="14">Required for disulfide bond formation in some periplasmic proteins. Acts by oxidizing the DsbA protein.</text>
</comment>
<evidence type="ECO:0000313" key="16">
    <source>
        <dbReference type="EMBL" id="TRX75216.1"/>
    </source>
</evidence>
<dbReference type="Pfam" id="PF02600">
    <property type="entry name" value="DsbB"/>
    <property type="match status" value="1"/>
</dbReference>
<gene>
    <name evidence="14" type="primary">dsbB</name>
    <name evidence="16" type="ORF">FM069_08955</name>
</gene>
<dbReference type="InterPro" id="IPR023380">
    <property type="entry name" value="DsbB-like_sf"/>
</dbReference>
<evidence type="ECO:0000256" key="15">
    <source>
        <dbReference type="SAM" id="Phobius"/>
    </source>
</evidence>
<keyword evidence="6 14" id="KW-0812">Transmembrane</keyword>
<evidence type="ECO:0000256" key="13">
    <source>
        <dbReference type="ARBA" id="ARBA00023284"/>
    </source>
</evidence>
<proteinExistence type="inferred from homology"/>
<evidence type="ECO:0000256" key="11">
    <source>
        <dbReference type="ARBA" id="ARBA00023157"/>
    </source>
</evidence>
<comment type="caution">
    <text evidence="14">Lacks conserved residue(s) required for the propagation of feature annotation.</text>
</comment>
<organism evidence="16 17">
    <name type="scientific">Pseudomonas mangiferae</name>
    <dbReference type="NCBI Taxonomy" id="2593654"/>
    <lineage>
        <taxon>Bacteria</taxon>
        <taxon>Pseudomonadati</taxon>
        <taxon>Pseudomonadota</taxon>
        <taxon>Gammaproteobacteria</taxon>
        <taxon>Pseudomonadales</taxon>
        <taxon>Pseudomonadaceae</taxon>
        <taxon>Pseudomonas</taxon>
    </lineage>
</organism>
<keyword evidence="4 14" id="KW-1003">Cell membrane</keyword>
<feature type="transmembrane region" description="Helical" evidence="15">
    <location>
        <begin position="70"/>
        <end position="89"/>
    </location>
</feature>
<feature type="topological domain" description="Cytoplasmic" evidence="14">
    <location>
        <begin position="1"/>
        <end position="9"/>
    </location>
</feature>
<feature type="disulfide bond" description="Redox-active" evidence="14">
    <location>
        <begin position="36"/>
        <end position="39"/>
    </location>
</feature>
<dbReference type="GO" id="GO:0005886">
    <property type="term" value="C:plasma membrane"/>
    <property type="evidence" value="ECO:0007669"/>
    <property type="project" value="UniProtKB-SubCell"/>
</dbReference>
<dbReference type="Proteomes" id="UP000315235">
    <property type="component" value="Unassembled WGS sequence"/>
</dbReference>
<keyword evidence="8 14" id="KW-1133">Transmembrane helix</keyword>
<evidence type="ECO:0000256" key="4">
    <source>
        <dbReference type="ARBA" id="ARBA00022475"/>
    </source>
</evidence>
<dbReference type="OrthoDB" id="3711263at2"/>
<keyword evidence="12 14" id="KW-0143">Chaperone</keyword>
<evidence type="ECO:0000256" key="12">
    <source>
        <dbReference type="ARBA" id="ARBA00023186"/>
    </source>
</evidence>
<keyword evidence="13 14" id="KW-0676">Redox-active center</keyword>
<feature type="topological domain" description="Cytoplasmic" evidence="14">
    <location>
        <begin position="162"/>
        <end position="163"/>
    </location>
</feature>
<feature type="transmembrane region" description="Helical" evidence="15">
    <location>
        <begin position="40"/>
        <end position="58"/>
    </location>
</feature>
<keyword evidence="17" id="KW-1185">Reference proteome</keyword>
<evidence type="ECO:0000256" key="10">
    <source>
        <dbReference type="ARBA" id="ARBA00023136"/>
    </source>
</evidence>
<sequence length="163" mass="17614">MPLASPRMLFLLAFLGSAAVMAGALYLEHVVGLAPCPMCILQRIFVILFGVIGLVGFLHNPATTGRRVYAFLMLLSAVGGGATAGRQIWLQNVPADQLPACLPSLEYMMDALPFQEIVSLVLHGSADCVEVTWTLFGMSLPEWALLAFIGMAAFSLYQLLRRA</sequence>
<comment type="caution">
    <text evidence="16">The sequence shown here is derived from an EMBL/GenBank/DDBJ whole genome shotgun (WGS) entry which is preliminary data.</text>
</comment>
<evidence type="ECO:0000256" key="3">
    <source>
        <dbReference type="ARBA" id="ARBA00022448"/>
    </source>
</evidence>
<reference evidence="16 17" key="1">
    <citation type="submission" date="2019-07" db="EMBL/GenBank/DDBJ databases">
        <title>Pseudomonas mangiferae sp. nov., isolated from bark of mango tree in Thailand.</title>
        <authorList>
            <person name="Srisuk N."/>
            <person name="Anurat P."/>
        </authorList>
    </citation>
    <scope>NUCLEOTIDE SEQUENCE [LARGE SCALE GENOMIC DNA]</scope>
    <source>
        <strain evidence="16 17">DMKU_BBB3-04</strain>
    </source>
</reference>
<evidence type="ECO:0000256" key="9">
    <source>
        <dbReference type="ARBA" id="ARBA00023002"/>
    </source>
</evidence>
<dbReference type="EMBL" id="VJOY01000005">
    <property type="protein sequence ID" value="TRX75216.1"/>
    <property type="molecule type" value="Genomic_DNA"/>
</dbReference>
<accession>A0A553H0C7</accession>
<dbReference type="InterPro" id="IPR022920">
    <property type="entry name" value="Disulphide_bond_form_DsbB"/>
</dbReference>
<dbReference type="HAMAP" id="MF_00286">
    <property type="entry name" value="DsbB"/>
    <property type="match status" value="1"/>
</dbReference>
<keyword evidence="5" id="KW-0997">Cell inner membrane</keyword>
<evidence type="ECO:0000256" key="1">
    <source>
        <dbReference type="ARBA" id="ARBA00004429"/>
    </source>
</evidence>
<evidence type="ECO:0000256" key="2">
    <source>
        <dbReference type="ARBA" id="ARBA00008823"/>
    </source>
</evidence>
<dbReference type="RefSeq" id="WP_143487952.1">
    <property type="nucleotide sequence ID" value="NZ_VJOY01000005.1"/>
</dbReference>
<evidence type="ECO:0000256" key="14">
    <source>
        <dbReference type="HAMAP-Rule" id="MF_00286"/>
    </source>
</evidence>
<dbReference type="Gene3D" id="1.20.1550.10">
    <property type="entry name" value="DsbB-like"/>
    <property type="match status" value="1"/>
</dbReference>
<dbReference type="InterPro" id="IPR003752">
    <property type="entry name" value="DiS_bond_form_DsbB/BdbC"/>
</dbReference>
<dbReference type="AlphaFoldDB" id="A0A553H0C7"/>
<dbReference type="InterPro" id="IPR050183">
    <property type="entry name" value="DsbB"/>
</dbReference>
<comment type="subcellular location">
    <subcellularLocation>
        <location evidence="1">Cell inner membrane</location>
        <topology evidence="1">Multi-pass membrane protein</topology>
    </subcellularLocation>
    <subcellularLocation>
        <location evidence="14">Cell membrane</location>
        <topology evidence="14">Multi-pass membrane protein</topology>
    </subcellularLocation>
</comment>
<feature type="topological domain" description="Periplasmic" evidence="14">
    <location>
        <begin position="27"/>
        <end position="44"/>
    </location>
</feature>